<evidence type="ECO:0000256" key="16">
    <source>
        <dbReference type="ARBA" id="ARBA00023209"/>
    </source>
</evidence>
<dbReference type="GO" id="GO:0016024">
    <property type="term" value="P:CDP-diacylglycerol biosynthetic process"/>
    <property type="evidence" value="ECO:0007669"/>
    <property type="project" value="UniProtKB-UniPathway"/>
</dbReference>
<keyword evidence="21" id="KW-1185">Reference proteome</keyword>
<evidence type="ECO:0000256" key="4">
    <source>
        <dbReference type="ARBA" id="ARBA00005189"/>
    </source>
</evidence>
<dbReference type="KEGG" id="sgy:Sgly_2262"/>
<accession>F0SUA1</accession>
<dbReference type="PROSITE" id="PS01315">
    <property type="entry name" value="CDS"/>
    <property type="match status" value="1"/>
</dbReference>
<dbReference type="EC" id="2.7.7.41" evidence="6 18"/>
<dbReference type="eggNOG" id="COG4589">
    <property type="taxonomic scope" value="Bacteria"/>
</dbReference>
<feature type="transmembrane region" description="Helical" evidence="19">
    <location>
        <begin position="246"/>
        <end position="263"/>
    </location>
</feature>
<keyword evidence="9" id="KW-0444">Lipid biosynthesis</keyword>
<organism evidence="20 21">
    <name type="scientific">Syntrophobotulus glycolicus (strain DSM 8271 / FlGlyR)</name>
    <dbReference type="NCBI Taxonomy" id="645991"/>
    <lineage>
        <taxon>Bacteria</taxon>
        <taxon>Bacillati</taxon>
        <taxon>Bacillota</taxon>
        <taxon>Clostridia</taxon>
        <taxon>Eubacteriales</taxon>
        <taxon>Desulfitobacteriaceae</taxon>
        <taxon>Syntrophobotulus</taxon>
    </lineage>
</organism>
<dbReference type="UniPathway" id="UPA00557">
    <property type="reaction ID" value="UER00614"/>
</dbReference>
<keyword evidence="8" id="KW-1003">Cell membrane</keyword>
<evidence type="ECO:0000313" key="20">
    <source>
        <dbReference type="EMBL" id="ADY56551.1"/>
    </source>
</evidence>
<comment type="pathway">
    <text evidence="3 18">Phospholipid metabolism; CDP-diacylglycerol biosynthesis; CDP-diacylglycerol from sn-glycerol 3-phosphate: step 3/3.</text>
</comment>
<reference evidence="20 21" key="1">
    <citation type="journal article" date="2011" name="Stand. Genomic Sci.">
        <title>Complete genome sequence of Syntrophobotulus glycolicus type strain (FlGlyR).</title>
        <authorList>
            <person name="Han C."/>
            <person name="Mwirichia R."/>
            <person name="Chertkov O."/>
            <person name="Held B."/>
            <person name="Lapidus A."/>
            <person name="Nolan M."/>
            <person name="Lucas S."/>
            <person name="Hammon N."/>
            <person name="Deshpande S."/>
            <person name="Cheng J.F."/>
            <person name="Tapia R."/>
            <person name="Goodwin L."/>
            <person name="Pitluck S."/>
            <person name="Huntemann M."/>
            <person name="Liolios K."/>
            <person name="Ivanova N."/>
            <person name="Pagani I."/>
            <person name="Mavromatis K."/>
            <person name="Ovchinikova G."/>
            <person name="Pati A."/>
            <person name="Chen A."/>
            <person name="Palaniappan K."/>
            <person name="Land M."/>
            <person name="Hauser L."/>
            <person name="Brambilla E.M."/>
            <person name="Rohde M."/>
            <person name="Spring S."/>
            <person name="Sikorski J."/>
            <person name="Goker M."/>
            <person name="Woyke T."/>
            <person name="Bristow J."/>
            <person name="Eisen J.A."/>
            <person name="Markowitz V."/>
            <person name="Hugenholtz P."/>
            <person name="Kyrpides N.C."/>
            <person name="Klenk H.P."/>
            <person name="Detter J.C."/>
        </authorList>
    </citation>
    <scope>NUCLEOTIDE SEQUENCE [LARGE SCALE GENOMIC DNA]</scope>
    <source>
        <strain evidence="21">DSM 8271 / FlGlyR</strain>
    </source>
</reference>
<dbReference type="AlphaFoldDB" id="F0SUA1"/>
<dbReference type="STRING" id="645991.Sgly_2262"/>
<reference evidence="21" key="2">
    <citation type="submission" date="2011-02" db="EMBL/GenBank/DDBJ databases">
        <title>The complete genome of Syntrophobotulus glycolicus DSM 8271.</title>
        <authorList>
            <person name="Lucas S."/>
            <person name="Copeland A."/>
            <person name="Lapidus A."/>
            <person name="Bruce D."/>
            <person name="Goodwin L."/>
            <person name="Pitluck S."/>
            <person name="Kyrpides N."/>
            <person name="Mavromatis K."/>
            <person name="Pagani I."/>
            <person name="Ivanova N."/>
            <person name="Mikhailova N."/>
            <person name="Chertkov O."/>
            <person name="Held B."/>
            <person name="Detter J.C."/>
            <person name="Tapia R."/>
            <person name="Han C."/>
            <person name="Land M."/>
            <person name="Hauser L."/>
            <person name="Markowitz V."/>
            <person name="Cheng J.-F."/>
            <person name="Hugenholtz P."/>
            <person name="Woyke T."/>
            <person name="Wu D."/>
            <person name="Spring S."/>
            <person name="Schroeder M."/>
            <person name="Brambilla E."/>
            <person name="Klenk H.-P."/>
            <person name="Eisen J.A."/>
        </authorList>
    </citation>
    <scope>NUCLEOTIDE SEQUENCE [LARGE SCALE GENOMIC DNA]</scope>
    <source>
        <strain evidence="21">DSM 8271 / FlGlyR</strain>
    </source>
</reference>
<name>F0SUA1_SYNGF</name>
<comment type="catalytic activity">
    <reaction evidence="1 18">
        <text>a 1,2-diacyl-sn-glycero-3-phosphate + CTP + H(+) = a CDP-1,2-diacyl-sn-glycerol + diphosphate</text>
        <dbReference type="Rhea" id="RHEA:16229"/>
        <dbReference type="ChEBI" id="CHEBI:15378"/>
        <dbReference type="ChEBI" id="CHEBI:33019"/>
        <dbReference type="ChEBI" id="CHEBI:37563"/>
        <dbReference type="ChEBI" id="CHEBI:58332"/>
        <dbReference type="ChEBI" id="CHEBI:58608"/>
        <dbReference type="EC" id="2.7.7.41"/>
    </reaction>
</comment>
<comment type="similarity">
    <text evidence="5 18">Belongs to the CDS family.</text>
</comment>
<evidence type="ECO:0000256" key="8">
    <source>
        <dbReference type="ARBA" id="ARBA00022475"/>
    </source>
</evidence>
<dbReference type="PANTHER" id="PTHR46382:SF1">
    <property type="entry name" value="PHOSPHATIDATE CYTIDYLYLTRANSFERASE"/>
    <property type="match status" value="1"/>
</dbReference>
<feature type="transmembrane region" description="Helical" evidence="19">
    <location>
        <begin position="12"/>
        <end position="44"/>
    </location>
</feature>
<keyword evidence="12 18" id="KW-0548">Nucleotidyltransferase</keyword>
<keyword evidence="10 18" id="KW-0808">Transferase</keyword>
<dbReference type="RefSeq" id="WP_013625416.1">
    <property type="nucleotide sequence ID" value="NC_015172.1"/>
</dbReference>
<feature type="transmembrane region" description="Helical" evidence="19">
    <location>
        <begin position="196"/>
        <end position="216"/>
    </location>
</feature>
<evidence type="ECO:0000256" key="2">
    <source>
        <dbReference type="ARBA" id="ARBA00004651"/>
    </source>
</evidence>
<dbReference type="Proteomes" id="UP000007488">
    <property type="component" value="Chromosome"/>
</dbReference>
<evidence type="ECO:0000256" key="3">
    <source>
        <dbReference type="ARBA" id="ARBA00005119"/>
    </source>
</evidence>
<dbReference type="EMBL" id="CP002547">
    <property type="protein sequence ID" value="ADY56551.1"/>
    <property type="molecule type" value="Genomic_DNA"/>
</dbReference>
<proteinExistence type="inferred from homology"/>
<keyword evidence="16" id="KW-0594">Phospholipid biosynthesis</keyword>
<evidence type="ECO:0000256" key="9">
    <source>
        <dbReference type="ARBA" id="ARBA00022516"/>
    </source>
</evidence>
<dbReference type="PANTHER" id="PTHR46382">
    <property type="entry name" value="PHOSPHATIDATE CYTIDYLYLTRANSFERASE"/>
    <property type="match status" value="1"/>
</dbReference>
<evidence type="ECO:0000313" key="21">
    <source>
        <dbReference type="Proteomes" id="UP000007488"/>
    </source>
</evidence>
<evidence type="ECO:0000256" key="18">
    <source>
        <dbReference type="RuleBase" id="RU003938"/>
    </source>
</evidence>
<keyword evidence="14" id="KW-0443">Lipid metabolism</keyword>
<keyword evidence="13 19" id="KW-1133">Transmembrane helix</keyword>
<dbReference type="GO" id="GO:0004605">
    <property type="term" value="F:phosphatidate cytidylyltransferase activity"/>
    <property type="evidence" value="ECO:0007669"/>
    <property type="project" value="UniProtKB-EC"/>
</dbReference>
<feature type="transmembrane region" description="Helical" evidence="19">
    <location>
        <begin position="130"/>
        <end position="151"/>
    </location>
</feature>
<dbReference type="InterPro" id="IPR000374">
    <property type="entry name" value="PC_trans"/>
</dbReference>
<sequence>MAKRILSAVIGVPFLLFFIWVGGWFLAAMVMVISLIALNEYLLIGKQADILKHNRLIIIFYCMVWSVVLLAGLNNLILPLIMGWFILIFGSYAIYYPDIAFSEVSYLFLAILYPVGLLCLLNNLRGLEQGLLWCLFTFFVVWLSDTGAFFIGSAFGQRKLAPKVSPNKSIEGALGGIAAGALIGLGFALFTQIGTVLAMVLLAVVSSVAAMIGDLFESSLKRMAGVKDSGTLIPGHGGVLDRFDSLLFALPVVYFAVLLGFMGK</sequence>
<evidence type="ECO:0000256" key="5">
    <source>
        <dbReference type="ARBA" id="ARBA00010185"/>
    </source>
</evidence>
<dbReference type="OrthoDB" id="9799199at2"/>
<evidence type="ECO:0000256" key="19">
    <source>
        <dbReference type="SAM" id="Phobius"/>
    </source>
</evidence>
<evidence type="ECO:0000256" key="17">
    <source>
        <dbReference type="ARBA" id="ARBA00023264"/>
    </source>
</evidence>
<feature type="transmembrane region" description="Helical" evidence="19">
    <location>
        <begin position="172"/>
        <end position="190"/>
    </location>
</feature>
<protein>
    <recommendedName>
        <fullName evidence="7 18">Phosphatidate cytidylyltransferase</fullName>
        <ecNumber evidence="6 18">2.7.7.41</ecNumber>
    </recommendedName>
</protein>
<dbReference type="GO" id="GO:0005886">
    <property type="term" value="C:plasma membrane"/>
    <property type="evidence" value="ECO:0007669"/>
    <property type="project" value="UniProtKB-SubCell"/>
</dbReference>
<keyword evidence="17" id="KW-1208">Phospholipid metabolism</keyword>
<evidence type="ECO:0000256" key="7">
    <source>
        <dbReference type="ARBA" id="ARBA00019373"/>
    </source>
</evidence>
<feature type="transmembrane region" description="Helical" evidence="19">
    <location>
        <begin position="56"/>
        <end position="73"/>
    </location>
</feature>
<gene>
    <name evidence="20" type="ordered locus">Sgly_2262</name>
</gene>
<keyword evidence="11 18" id="KW-0812">Transmembrane</keyword>
<evidence type="ECO:0000256" key="11">
    <source>
        <dbReference type="ARBA" id="ARBA00022692"/>
    </source>
</evidence>
<evidence type="ECO:0000256" key="14">
    <source>
        <dbReference type="ARBA" id="ARBA00023098"/>
    </source>
</evidence>
<evidence type="ECO:0000256" key="15">
    <source>
        <dbReference type="ARBA" id="ARBA00023136"/>
    </source>
</evidence>
<dbReference type="HOGENOM" id="CLU_037294_3_3_9"/>
<dbReference type="Pfam" id="PF01148">
    <property type="entry name" value="CTP_transf_1"/>
    <property type="match status" value="1"/>
</dbReference>
<feature type="transmembrane region" description="Helical" evidence="19">
    <location>
        <begin position="104"/>
        <end position="124"/>
    </location>
</feature>
<evidence type="ECO:0000256" key="1">
    <source>
        <dbReference type="ARBA" id="ARBA00001698"/>
    </source>
</evidence>
<evidence type="ECO:0000256" key="6">
    <source>
        <dbReference type="ARBA" id="ARBA00012487"/>
    </source>
</evidence>
<comment type="subcellular location">
    <subcellularLocation>
        <location evidence="2">Cell membrane</location>
        <topology evidence="2">Multi-pass membrane protein</topology>
    </subcellularLocation>
</comment>
<comment type="pathway">
    <text evidence="4">Lipid metabolism.</text>
</comment>
<evidence type="ECO:0000256" key="10">
    <source>
        <dbReference type="ARBA" id="ARBA00022679"/>
    </source>
</evidence>
<keyword evidence="15 19" id="KW-0472">Membrane</keyword>
<evidence type="ECO:0000256" key="13">
    <source>
        <dbReference type="ARBA" id="ARBA00022989"/>
    </source>
</evidence>
<evidence type="ECO:0000256" key="12">
    <source>
        <dbReference type="ARBA" id="ARBA00022695"/>
    </source>
</evidence>